<dbReference type="EMBL" id="JAQQCL010000010">
    <property type="protein sequence ID" value="MFM0717685.1"/>
    <property type="molecule type" value="Genomic_DNA"/>
</dbReference>
<reference evidence="1 2" key="1">
    <citation type="journal article" date="2024" name="Chem. Sci.">
        <title>Discovery of megapolipeptins by genome mining of a Burkholderiales bacteria collection.</title>
        <authorList>
            <person name="Paulo B.S."/>
            <person name="Recchia M.J.J."/>
            <person name="Lee S."/>
            <person name="Fergusson C.H."/>
            <person name="Romanowski S.B."/>
            <person name="Hernandez A."/>
            <person name="Krull N."/>
            <person name="Liu D.Y."/>
            <person name="Cavanagh H."/>
            <person name="Bos A."/>
            <person name="Gray C.A."/>
            <person name="Murphy B.T."/>
            <person name="Linington R.G."/>
            <person name="Eustaquio A.S."/>
        </authorList>
    </citation>
    <scope>NUCLEOTIDE SEQUENCE [LARGE SCALE GENOMIC DNA]</scope>
    <source>
        <strain evidence="1 2">RL17-350-BIC-E</strain>
    </source>
</reference>
<accession>A0ABW9EF09</accession>
<proteinExistence type="predicted"/>
<dbReference type="RefSeq" id="WP_408144566.1">
    <property type="nucleotide sequence ID" value="NZ_JAQQCL010000010.1"/>
</dbReference>
<name>A0ABW9EF09_9BURK</name>
<evidence type="ECO:0008006" key="3">
    <source>
        <dbReference type="Google" id="ProtNLM"/>
    </source>
</evidence>
<protein>
    <recommendedName>
        <fullName evidence="3">Secreted protein</fullName>
    </recommendedName>
</protein>
<comment type="caution">
    <text evidence="1">The sequence shown here is derived from an EMBL/GenBank/DDBJ whole genome shotgun (WGS) entry which is preliminary data.</text>
</comment>
<sequence length="169" mass="18299">MRKGTPRRLFGAMMVGAVASARPSNLAPDDASRTVGRPESHACVAGAVVHADACVTRAPRRHASIDLCVPHLLTFFYALTSSIAEYLGPVIERPHPHDASVATCSACYAALCSWEKDAFLPISQIKVRSVLFRGQIMPGTDRRGARGMTNALRRAEIMFTLNGAMIYKT</sequence>
<dbReference type="Proteomes" id="UP001629392">
    <property type="component" value="Unassembled WGS sequence"/>
</dbReference>
<evidence type="ECO:0000313" key="2">
    <source>
        <dbReference type="Proteomes" id="UP001629392"/>
    </source>
</evidence>
<organism evidence="1 2">
    <name type="scientific">Paraburkholderia strydomiana</name>
    <dbReference type="NCBI Taxonomy" id="1245417"/>
    <lineage>
        <taxon>Bacteria</taxon>
        <taxon>Pseudomonadati</taxon>
        <taxon>Pseudomonadota</taxon>
        <taxon>Betaproteobacteria</taxon>
        <taxon>Burkholderiales</taxon>
        <taxon>Burkholderiaceae</taxon>
        <taxon>Paraburkholderia</taxon>
    </lineage>
</organism>
<gene>
    <name evidence="1" type="ORF">PQQ73_15230</name>
</gene>
<keyword evidence="2" id="KW-1185">Reference proteome</keyword>
<evidence type="ECO:0000313" key="1">
    <source>
        <dbReference type="EMBL" id="MFM0717685.1"/>
    </source>
</evidence>